<dbReference type="KEGG" id="vbl:L21SP4_01900"/>
<dbReference type="GO" id="GO:0008379">
    <property type="term" value="F:thioredoxin peroxidase activity"/>
    <property type="evidence" value="ECO:0007669"/>
    <property type="project" value="InterPro"/>
</dbReference>
<dbReference type="InterPro" id="IPR002065">
    <property type="entry name" value="TPX"/>
</dbReference>
<evidence type="ECO:0000256" key="1">
    <source>
        <dbReference type="ARBA" id="ARBA00023157"/>
    </source>
</evidence>
<evidence type="ECO:0000313" key="5">
    <source>
        <dbReference type="EMBL" id="AKJ65136.1"/>
    </source>
</evidence>
<feature type="domain" description="Thioredoxin" evidence="4">
    <location>
        <begin position="18"/>
        <end position="164"/>
    </location>
</feature>
<dbReference type="CDD" id="cd03014">
    <property type="entry name" value="PRX_Atyp2cys"/>
    <property type="match status" value="1"/>
</dbReference>
<dbReference type="EC" id="1.11.1.-" evidence="5"/>
<feature type="region of interest" description="Disordered" evidence="3">
    <location>
        <begin position="1"/>
        <end position="22"/>
    </location>
</feature>
<dbReference type="PANTHER" id="PTHR43110:SF1">
    <property type="entry name" value="THIOL PEROXIDASE"/>
    <property type="match status" value="1"/>
</dbReference>
<protein>
    <submittedName>
        <fullName evidence="5">Putative thiol peroxidase</fullName>
        <ecNumber evidence="5">1.11.1.-</ecNumber>
    </submittedName>
</protein>
<dbReference type="RefSeq" id="WP_052882399.1">
    <property type="nucleotide sequence ID" value="NZ_CP010904.1"/>
</dbReference>
<dbReference type="PATRIC" id="fig|1609981.3.peg.1973"/>
<evidence type="ECO:0000313" key="6">
    <source>
        <dbReference type="Proteomes" id="UP000035268"/>
    </source>
</evidence>
<dbReference type="Gene3D" id="3.40.30.10">
    <property type="entry name" value="Glutaredoxin"/>
    <property type="match status" value="1"/>
</dbReference>
<dbReference type="NCBIfam" id="NF001808">
    <property type="entry name" value="PRK00522.1"/>
    <property type="match status" value="1"/>
</dbReference>
<dbReference type="Proteomes" id="UP000035268">
    <property type="component" value="Chromosome"/>
</dbReference>
<proteinExistence type="predicted"/>
<name>A0A0G3EFA6_9BACT</name>
<keyword evidence="1" id="KW-1015">Disulfide bond</keyword>
<evidence type="ECO:0000259" key="4">
    <source>
        <dbReference type="PROSITE" id="PS51352"/>
    </source>
</evidence>
<sequence length="165" mass="17648">MTEVTFKGNKMNTSGELPSVGDTAPDFQLTHTDLEDIGLGAFEGKKKVLSITPSLDTSVCSTMAKKFNDAVADLDDVVLLNVSADLPFAAGRVCESMTEVVPLSTFRSSFGRDYGVEIVDGALKGLTCRAVVVLSAENKVLHTELVSEITEEPDYERALEAARSA</sequence>
<dbReference type="Pfam" id="PF08534">
    <property type="entry name" value="Redoxin"/>
    <property type="match status" value="1"/>
</dbReference>
<dbReference type="SUPFAM" id="SSF52833">
    <property type="entry name" value="Thioredoxin-like"/>
    <property type="match status" value="1"/>
</dbReference>
<keyword evidence="6" id="KW-1185">Reference proteome</keyword>
<dbReference type="PROSITE" id="PS51352">
    <property type="entry name" value="THIOREDOXIN_2"/>
    <property type="match status" value="1"/>
</dbReference>
<keyword evidence="2" id="KW-0676">Redox-active center</keyword>
<dbReference type="STRING" id="1307763.L21SP4_01900"/>
<accession>A0A0G3EFA6</accession>
<dbReference type="AlphaFoldDB" id="A0A0G3EFA6"/>
<organism evidence="5 6">
    <name type="scientific">Kiritimatiella glycovorans</name>
    <dbReference type="NCBI Taxonomy" id="1307763"/>
    <lineage>
        <taxon>Bacteria</taxon>
        <taxon>Pseudomonadati</taxon>
        <taxon>Kiritimatiellota</taxon>
        <taxon>Kiritimatiellia</taxon>
        <taxon>Kiritimatiellales</taxon>
        <taxon>Kiritimatiellaceae</taxon>
        <taxon>Kiritimatiella</taxon>
    </lineage>
</organism>
<evidence type="ECO:0000256" key="2">
    <source>
        <dbReference type="ARBA" id="ARBA00023284"/>
    </source>
</evidence>
<dbReference type="InterPro" id="IPR013740">
    <property type="entry name" value="Redoxin"/>
</dbReference>
<keyword evidence="5" id="KW-0560">Oxidoreductase</keyword>
<dbReference type="InterPro" id="IPR036249">
    <property type="entry name" value="Thioredoxin-like_sf"/>
</dbReference>
<dbReference type="EMBL" id="CP010904">
    <property type="protein sequence ID" value="AKJ65136.1"/>
    <property type="molecule type" value="Genomic_DNA"/>
</dbReference>
<dbReference type="PANTHER" id="PTHR43110">
    <property type="entry name" value="THIOL PEROXIDASE"/>
    <property type="match status" value="1"/>
</dbReference>
<dbReference type="InterPro" id="IPR050455">
    <property type="entry name" value="Tpx_Peroxidase_subfamily"/>
</dbReference>
<gene>
    <name evidence="5" type="primary">tpx</name>
    <name evidence="5" type="ORF">L21SP4_01900</name>
</gene>
<keyword evidence="5" id="KW-0575">Peroxidase</keyword>
<dbReference type="InterPro" id="IPR013766">
    <property type="entry name" value="Thioredoxin_domain"/>
</dbReference>
<reference evidence="5 6" key="2">
    <citation type="journal article" date="2016" name="ISME J.">
        <title>Characterization of the first cultured representative of Verrucomicrobia subdivision 5 indicates the proposal of a novel phylum.</title>
        <authorList>
            <person name="Spring S."/>
            <person name="Bunk B."/>
            <person name="Sproer C."/>
            <person name="Schumann P."/>
            <person name="Rohde M."/>
            <person name="Tindall B.J."/>
            <person name="Klenk H.P."/>
        </authorList>
    </citation>
    <scope>NUCLEOTIDE SEQUENCE [LARGE SCALE GENOMIC DNA]</scope>
    <source>
        <strain evidence="5 6">L21-Fru-AB</strain>
    </source>
</reference>
<dbReference type="OrthoDB" id="9809746at2"/>
<evidence type="ECO:0000256" key="3">
    <source>
        <dbReference type="SAM" id="MobiDB-lite"/>
    </source>
</evidence>
<reference evidence="6" key="1">
    <citation type="submission" date="2015-02" db="EMBL/GenBank/DDBJ databases">
        <title>Description and complete genome sequence of the first cultured representative of the subdivision 5 of the Verrucomicrobia phylum.</title>
        <authorList>
            <person name="Spring S."/>
            <person name="Bunk B."/>
            <person name="Sproer C."/>
            <person name="Klenk H.-P."/>
        </authorList>
    </citation>
    <scope>NUCLEOTIDE SEQUENCE [LARGE SCALE GENOMIC DNA]</scope>
    <source>
        <strain evidence="6">L21-Fru-AB</strain>
    </source>
</reference>